<keyword evidence="3" id="KW-1185">Reference proteome</keyword>
<feature type="region of interest" description="Disordered" evidence="1">
    <location>
        <begin position="154"/>
        <end position="207"/>
    </location>
</feature>
<sequence>MRWPYILEKIRIEVSKPRQSNRFGFGSNVYAVTRSMKRTYVHLNSLEQKTSLTKGFYDPVVSIPLVVTAQGIPIELTKNDVFDIFSAWGEVTKTIATTKIYRNIRYRNGNWQIHFKRFFKELPNHISAKSSALNENIYITTAFDKAEMIKRVVPTRPTNTNPPPPSQPQSSGEEKTKTTTVYPKQPTNPTHHEQASRRPTETSRPIG</sequence>
<protein>
    <submittedName>
        <fullName evidence="2">Uncharacterized protein</fullName>
    </submittedName>
</protein>
<feature type="compositionally biased region" description="Basic and acidic residues" evidence="1">
    <location>
        <begin position="190"/>
        <end position="201"/>
    </location>
</feature>
<dbReference type="Proteomes" id="UP000594262">
    <property type="component" value="Unplaced"/>
</dbReference>
<proteinExistence type="predicted"/>
<reference evidence="2" key="1">
    <citation type="submission" date="2021-01" db="UniProtKB">
        <authorList>
            <consortium name="EnsemblMetazoa"/>
        </authorList>
    </citation>
    <scope>IDENTIFICATION</scope>
</reference>
<name>A0A7M5X9X3_9CNID</name>
<dbReference type="AlphaFoldDB" id="A0A7M5X9X3"/>
<organism evidence="2 3">
    <name type="scientific">Clytia hemisphaerica</name>
    <dbReference type="NCBI Taxonomy" id="252671"/>
    <lineage>
        <taxon>Eukaryota</taxon>
        <taxon>Metazoa</taxon>
        <taxon>Cnidaria</taxon>
        <taxon>Hydrozoa</taxon>
        <taxon>Hydroidolina</taxon>
        <taxon>Leptothecata</taxon>
        <taxon>Obeliida</taxon>
        <taxon>Clytiidae</taxon>
        <taxon>Clytia</taxon>
    </lineage>
</organism>
<evidence type="ECO:0000313" key="3">
    <source>
        <dbReference type="Proteomes" id="UP000594262"/>
    </source>
</evidence>
<feature type="compositionally biased region" description="Polar residues" evidence="1">
    <location>
        <begin position="178"/>
        <end position="189"/>
    </location>
</feature>
<evidence type="ECO:0000256" key="1">
    <source>
        <dbReference type="SAM" id="MobiDB-lite"/>
    </source>
</evidence>
<accession>A0A7M5X9X3</accession>
<dbReference type="EnsemblMetazoa" id="CLYHEMT019946.1">
    <property type="protein sequence ID" value="CLYHEMP019946.1"/>
    <property type="gene ID" value="CLYHEMG019946"/>
</dbReference>
<evidence type="ECO:0000313" key="2">
    <source>
        <dbReference type="EnsemblMetazoa" id="CLYHEMP019946.1"/>
    </source>
</evidence>